<dbReference type="Pfam" id="PF01385">
    <property type="entry name" value="OrfB_IS605"/>
    <property type="match status" value="1"/>
</dbReference>
<dbReference type="InterPro" id="IPR021027">
    <property type="entry name" value="Transposase_put_HTH"/>
</dbReference>
<dbReference type="Proteomes" id="UP000176944">
    <property type="component" value="Chromosome"/>
</dbReference>
<feature type="domain" description="Cas12f1-like TNB" evidence="8">
    <location>
        <begin position="335"/>
        <end position="399"/>
    </location>
</feature>
<feature type="domain" description="Transposase putative helix-turn-helix" evidence="9">
    <location>
        <begin position="48"/>
        <end position="85"/>
    </location>
</feature>
<evidence type="ECO:0000256" key="3">
    <source>
        <dbReference type="ARBA" id="ARBA00022723"/>
    </source>
</evidence>
<keyword evidence="5" id="KW-0238">DNA-binding</keyword>
<accession>A0A1D9G764</accession>
<dbReference type="Pfam" id="PF07282">
    <property type="entry name" value="Cas12f1-like_TNB"/>
    <property type="match status" value="1"/>
</dbReference>
<keyword evidence="3" id="KW-0479">Metal-binding</keyword>
<evidence type="ECO:0000259" key="8">
    <source>
        <dbReference type="Pfam" id="PF07282"/>
    </source>
</evidence>
<reference evidence="10" key="2">
    <citation type="submission" date="2022-10" db="EMBL/GenBank/DDBJ databases">
        <authorList>
            <person name="Ngo T.-E."/>
        </authorList>
    </citation>
    <scope>NUCLEOTIDE SEQUENCE</scope>
    <source>
        <strain evidence="10">JHB</strain>
    </source>
</reference>
<gene>
    <name evidence="10" type="ORF">BJP36_28855</name>
</gene>
<evidence type="ECO:0000259" key="9">
    <source>
        <dbReference type="Pfam" id="PF12323"/>
    </source>
</evidence>
<feature type="domain" description="Probable transposase IS891/IS1136/IS1341" evidence="7">
    <location>
        <begin position="207"/>
        <end position="314"/>
    </location>
</feature>
<organism evidence="10">
    <name type="scientific">Moorena producens (strain JHB)</name>
    <dbReference type="NCBI Taxonomy" id="1454205"/>
    <lineage>
        <taxon>Bacteria</taxon>
        <taxon>Bacillati</taxon>
        <taxon>Cyanobacteriota</taxon>
        <taxon>Cyanophyceae</taxon>
        <taxon>Coleofasciculales</taxon>
        <taxon>Coleofasciculaceae</taxon>
        <taxon>Moorena</taxon>
    </lineage>
</organism>
<keyword evidence="4" id="KW-0862">Zinc</keyword>
<dbReference type="NCBIfam" id="NF040570">
    <property type="entry name" value="guided_TnpB"/>
    <property type="match status" value="1"/>
</dbReference>
<evidence type="ECO:0000256" key="2">
    <source>
        <dbReference type="ARBA" id="ARBA00022578"/>
    </source>
</evidence>
<sequence length="418" mass="47670">MNTWSVSTVEKSWFSTTLKAVFSQNSPPLFCPSFTSFVAESMDNESTVQKSLKIRLFLKADQRQMVNYWFGVSRYVFNKTVEILKDGKVQANWKAIKSDLLNNLPEWCKAVPYQIKSIAIKDACTAIREAKKKSKKTGQVNRVRFRSRKNPVQSCYIPKSAVSAKGIYHTKLGELTFAETLPNNICDCRLTSTNGNYYLVIPHKATSKYTENQGRVVALDPGVRTFLAFFSEHSVGKMGNGDFSRIQRLCFFLDKLISKISKTKGKQKRRMRKAARRITIKIQNLIDELHHKTARFLVDNFDVILLPTFETSEMSKRGSRKIRSKTVRNMLSFAHYRFKQFLKHKAFETGKLVVDVCEAYTSKTVSWTGELVKIGGSKIIKSKIDGQVMDRDINGARGIFLRALVDTPWMKNHLALAG</sequence>
<name>A0A1D9G764_MOOP1</name>
<dbReference type="InterPro" id="IPR051491">
    <property type="entry name" value="Recombinase/Transposase-rel"/>
</dbReference>
<evidence type="ECO:0000256" key="4">
    <source>
        <dbReference type="ARBA" id="ARBA00022833"/>
    </source>
</evidence>
<dbReference type="GO" id="GO:0003677">
    <property type="term" value="F:DNA binding"/>
    <property type="evidence" value="ECO:0007669"/>
    <property type="project" value="UniProtKB-KW"/>
</dbReference>
<dbReference type="InterPro" id="IPR001959">
    <property type="entry name" value="Transposase"/>
</dbReference>
<dbReference type="PANTHER" id="PTHR36172">
    <property type="match status" value="1"/>
</dbReference>
<keyword evidence="6" id="KW-0233">DNA recombination</keyword>
<evidence type="ECO:0000256" key="5">
    <source>
        <dbReference type="ARBA" id="ARBA00023125"/>
    </source>
</evidence>
<dbReference type="GO" id="GO:0046872">
    <property type="term" value="F:metal ion binding"/>
    <property type="evidence" value="ECO:0007669"/>
    <property type="project" value="UniProtKB-KW"/>
</dbReference>
<dbReference type="InterPro" id="IPR010095">
    <property type="entry name" value="Cas12f1-like_TNB"/>
</dbReference>
<evidence type="ECO:0000256" key="6">
    <source>
        <dbReference type="ARBA" id="ARBA00023172"/>
    </source>
</evidence>
<proteinExistence type="inferred from homology"/>
<protein>
    <submittedName>
        <fullName evidence="10">Transposase</fullName>
    </submittedName>
</protein>
<evidence type="ECO:0000313" key="10">
    <source>
        <dbReference type="EMBL" id="AOY83335.2"/>
    </source>
</evidence>
<reference evidence="10" key="1">
    <citation type="journal article" date="2017" name="Proc. Natl. Acad. Sci. U.S.A.">
        <title>Comparative genomics uncovers the prolific and distinctive metabolic potential of the cyanobacterial genus Moorea.</title>
        <authorList>
            <person name="Leao T."/>
            <person name="Castelao G."/>
            <person name="Korobeynikov A."/>
            <person name="Monroe E.A."/>
            <person name="Podell S."/>
            <person name="Glukhov E."/>
            <person name="Allen E.E."/>
            <person name="Gerwick W.H."/>
            <person name="Gerwick L."/>
        </authorList>
    </citation>
    <scope>NUCLEOTIDE SEQUENCE</scope>
    <source>
        <strain evidence="10">JHB</strain>
    </source>
</reference>
<evidence type="ECO:0000256" key="1">
    <source>
        <dbReference type="ARBA" id="ARBA00008761"/>
    </source>
</evidence>
<comment type="similarity">
    <text evidence="1">In the C-terminal section; belongs to the transposase 35 family.</text>
</comment>
<dbReference type="GO" id="GO:0006310">
    <property type="term" value="P:DNA recombination"/>
    <property type="evidence" value="ECO:0007669"/>
    <property type="project" value="UniProtKB-KW"/>
</dbReference>
<dbReference type="Pfam" id="PF12323">
    <property type="entry name" value="HTH_OrfB_IS605"/>
    <property type="match status" value="1"/>
</dbReference>
<dbReference type="PANTHER" id="PTHR36172:SF1">
    <property type="entry name" value="RESOLVASE-RELATED"/>
    <property type="match status" value="1"/>
</dbReference>
<evidence type="ECO:0000259" key="7">
    <source>
        <dbReference type="Pfam" id="PF01385"/>
    </source>
</evidence>
<dbReference type="GO" id="GO:0032196">
    <property type="term" value="P:transposition"/>
    <property type="evidence" value="ECO:0007669"/>
    <property type="project" value="UniProtKB-KW"/>
</dbReference>
<keyword evidence="2" id="KW-0815">Transposition</keyword>
<dbReference type="AlphaFoldDB" id="A0A1D9G764"/>
<dbReference type="EMBL" id="CP017708">
    <property type="protein sequence ID" value="AOY83335.2"/>
    <property type="molecule type" value="Genomic_DNA"/>
</dbReference>